<protein>
    <submittedName>
        <fullName evidence="1">Uncharacterized protein</fullName>
    </submittedName>
</protein>
<dbReference type="AlphaFoldDB" id="A0A383CPD4"/>
<name>A0A383CPD4_9ZZZZ</name>
<sequence>LLHHHLTLTFSFSPSIVYNASTPPTGLILLYKVMLGRHLWKRPFQPNICFDSG</sequence>
<organism evidence="1">
    <name type="scientific">marine metagenome</name>
    <dbReference type="NCBI Taxonomy" id="408172"/>
    <lineage>
        <taxon>unclassified sequences</taxon>
        <taxon>metagenomes</taxon>
        <taxon>ecological metagenomes</taxon>
    </lineage>
</organism>
<reference evidence="1" key="1">
    <citation type="submission" date="2018-05" db="EMBL/GenBank/DDBJ databases">
        <authorList>
            <person name="Lanie J.A."/>
            <person name="Ng W.-L."/>
            <person name="Kazmierczak K.M."/>
            <person name="Andrzejewski T.M."/>
            <person name="Davidsen T.M."/>
            <person name="Wayne K.J."/>
            <person name="Tettelin H."/>
            <person name="Glass J.I."/>
            <person name="Rusch D."/>
            <person name="Podicherti R."/>
            <person name="Tsui H.-C.T."/>
            <person name="Winkler M.E."/>
        </authorList>
    </citation>
    <scope>NUCLEOTIDE SEQUENCE</scope>
</reference>
<feature type="non-terminal residue" evidence="1">
    <location>
        <position position="1"/>
    </location>
</feature>
<gene>
    <name evidence="1" type="ORF">METZ01_LOCUS486519</name>
</gene>
<proteinExistence type="predicted"/>
<evidence type="ECO:0000313" key="1">
    <source>
        <dbReference type="EMBL" id="SVE33665.1"/>
    </source>
</evidence>
<dbReference type="EMBL" id="UINC01210274">
    <property type="protein sequence ID" value="SVE33665.1"/>
    <property type="molecule type" value="Genomic_DNA"/>
</dbReference>
<accession>A0A383CPD4</accession>